<dbReference type="Proteomes" id="UP000053477">
    <property type="component" value="Unassembled WGS sequence"/>
</dbReference>
<dbReference type="InParanoid" id="A0A0H2R4P9"/>
<dbReference type="AlphaFoldDB" id="A0A0H2R4P9"/>
<accession>A0A0H2R4P9</accession>
<sequence>MHFLDKRLGYFHNEDEDEELRCPLGHFVDDDSEDESCDHCQEQRIRELRQIQEDIEGPGSTLDKGYEWFHHKLKKFLANVGSARHGPHSSVASAEVDSDLKSHFDFDMSEHATSGPGRVLDIGYTWIGKKFEDLVLENIRHHGVLGVASAISFHRRHDELSIVDLYDAKSSQYCDADKKVDKYCKKLMRYARSLNREKRLLAYNIIIHLAVFDPVVREKLAREAWSLKSKAATTHHDLLFVFRDGKVIRDDAMLCDDSNDMHFAAAWKVACALEGHEIHEFWKKFYHHLIGTPTLERRAWYDKTFLPCLKEYTENPKMSFFTFRHSFYLLKFASKAFTKGLHQNVVGHSHQNGEKPSNAVERIDTEHAMVLINDIMSYVQNAYLMKIDEEIVEESIRLHQGLISYT</sequence>
<gene>
    <name evidence="1" type="ORF">SCHPADRAFT_1002426</name>
</gene>
<keyword evidence="2" id="KW-1185">Reference proteome</keyword>
<name>A0A0H2R4P9_9AGAM</name>
<evidence type="ECO:0000313" key="1">
    <source>
        <dbReference type="EMBL" id="KLO06322.1"/>
    </source>
</evidence>
<proteinExistence type="predicted"/>
<evidence type="ECO:0000313" key="2">
    <source>
        <dbReference type="Proteomes" id="UP000053477"/>
    </source>
</evidence>
<dbReference type="EMBL" id="KQ086217">
    <property type="protein sequence ID" value="KLO06322.1"/>
    <property type="molecule type" value="Genomic_DNA"/>
</dbReference>
<reference evidence="1 2" key="1">
    <citation type="submission" date="2015-04" db="EMBL/GenBank/DDBJ databases">
        <title>Complete genome sequence of Schizopora paradoxa KUC8140, a cosmopolitan wood degrader in East Asia.</title>
        <authorList>
            <consortium name="DOE Joint Genome Institute"/>
            <person name="Min B."/>
            <person name="Park H."/>
            <person name="Jang Y."/>
            <person name="Kim J.-J."/>
            <person name="Kim K.H."/>
            <person name="Pangilinan J."/>
            <person name="Lipzen A."/>
            <person name="Riley R."/>
            <person name="Grigoriev I.V."/>
            <person name="Spatafora J.W."/>
            <person name="Choi I.-G."/>
        </authorList>
    </citation>
    <scope>NUCLEOTIDE SEQUENCE [LARGE SCALE GENOMIC DNA]</scope>
    <source>
        <strain evidence="1 2">KUC8140</strain>
    </source>
</reference>
<organism evidence="1 2">
    <name type="scientific">Schizopora paradoxa</name>
    <dbReference type="NCBI Taxonomy" id="27342"/>
    <lineage>
        <taxon>Eukaryota</taxon>
        <taxon>Fungi</taxon>
        <taxon>Dikarya</taxon>
        <taxon>Basidiomycota</taxon>
        <taxon>Agaricomycotina</taxon>
        <taxon>Agaricomycetes</taxon>
        <taxon>Hymenochaetales</taxon>
        <taxon>Schizoporaceae</taxon>
        <taxon>Schizopora</taxon>
    </lineage>
</organism>
<protein>
    <submittedName>
        <fullName evidence="1">Uncharacterized protein</fullName>
    </submittedName>
</protein>